<evidence type="ECO:0000256" key="6">
    <source>
        <dbReference type="ARBA" id="ARBA00022683"/>
    </source>
</evidence>
<keyword evidence="2" id="KW-0813">Transport</keyword>
<dbReference type="GO" id="GO:0005737">
    <property type="term" value="C:cytoplasm"/>
    <property type="evidence" value="ECO:0007669"/>
    <property type="project" value="UniProtKB-SubCell"/>
</dbReference>
<evidence type="ECO:0000256" key="5">
    <source>
        <dbReference type="ARBA" id="ARBA00022679"/>
    </source>
</evidence>
<sequence>MKGIILASHGQLAAGMMDTLKLFVGEPEQIEYLCLMPGQEMPEFLDKLTEAVSKVDCGDGVVVFCDLLFGTPCNCSAALLNNSQYTDKIDVITGMNLSMILEFVGSRSLGMGNESIISTGIEGIVDFKKLYQERMKQFDQ</sequence>
<dbReference type="RefSeq" id="WP_117446537.1">
    <property type="nucleotide sequence ID" value="NZ_CALCIP010000024.1"/>
</dbReference>
<reference evidence="9 10" key="1">
    <citation type="submission" date="2018-08" db="EMBL/GenBank/DDBJ databases">
        <title>A genome reference for cultivated species of the human gut microbiota.</title>
        <authorList>
            <person name="Zou Y."/>
            <person name="Xue W."/>
            <person name="Luo G."/>
        </authorList>
    </citation>
    <scope>NUCLEOTIDE SEQUENCE [LARGE SCALE GENOMIC DNA]</scope>
    <source>
        <strain evidence="9 10">TF08-11</strain>
    </source>
</reference>
<proteinExistence type="predicted"/>
<dbReference type="InterPro" id="IPR051471">
    <property type="entry name" value="Bacterial_PTS_sugar_comp"/>
</dbReference>
<name>A0A3E3E3C2_9FIRM</name>
<evidence type="ECO:0000256" key="2">
    <source>
        <dbReference type="ARBA" id="ARBA00022448"/>
    </source>
</evidence>
<dbReference type="InterPro" id="IPR033887">
    <property type="entry name" value="PTS_IIA_man"/>
</dbReference>
<dbReference type="GO" id="GO:0016301">
    <property type="term" value="F:kinase activity"/>
    <property type="evidence" value="ECO:0007669"/>
    <property type="project" value="UniProtKB-KW"/>
</dbReference>
<dbReference type="CDD" id="cd00006">
    <property type="entry name" value="PTS_IIA_man"/>
    <property type="match status" value="1"/>
</dbReference>
<feature type="domain" description="PTS EIIA type-4" evidence="8">
    <location>
        <begin position="1"/>
        <end position="135"/>
    </location>
</feature>
<comment type="caution">
    <text evidence="9">The sequence shown here is derived from an EMBL/GenBank/DDBJ whole genome shotgun (WGS) entry which is preliminary data.</text>
</comment>
<dbReference type="GO" id="GO:0009401">
    <property type="term" value="P:phosphoenolpyruvate-dependent sugar phosphotransferase system"/>
    <property type="evidence" value="ECO:0007669"/>
    <property type="project" value="UniProtKB-KW"/>
</dbReference>
<dbReference type="SUPFAM" id="SSF53062">
    <property type="entry name" value="PTS system fructose IIA component-like"/>
    <property type="match status" value="1"/>
</dbReference>
<evidence type="ECO:0000256" key="3">
    <source>
        <dbReference type="ARBA" id="ARBA00022490"/>
    </source>
</evidence>
<dbReference type="InterPro" id="IPR004701">
    <property type="entry name" value="PTS_EIIA_man-typ"/>
</dbReference>
<protein>
    <submittedName>
        <fullName evidence="9">PTS sugar transporter subunit IIA</fullName>
    </submittedName>
</protein>
<evidence type="ECO:0000256" key="1">
    <source>
        <dbReference type="ARBA" id="ARBA00004496"/>
    </source>
</evidence>
<dbReference type="Pfam" id="PF03610">
    <property type="entry name" value="EIIA-man"/>
    <property type="match status" value="1"/>
</dbReference>
<keyword evidence="6" id="KW-0598">Phosphotransferase system</keyword>
<gene>
    <name evidence="9" type="ORF">DXC78_07965</name>
</gene>
<dbReference type="EMBL" id="QUSK01000016">
    <property type="protein sequence ID" value="RGD76092.1"/>
    <property type="molecule type" value="Genomic_DNA"/>
</dbReference>
<organism evidence="9 10">
    <name type="scientific">Faecalicoccus pleomorphus</name>
    <dbReference type="NCBI Taxonomy" id="1323"/>
    <lineage>
        <taxon>Bacteria</taxon>
        <taxon>Bacillati</taxon>
        <taxon>Bacillota</taxon>
        <taxon>Erysipelotrichia</taxon>
        <taxon>Erysipelotrichales</taxon>
        <taxon>Erysipelotrichaceae</taxon>
        <taxon>Faecalicoccus</taxon>
    </lineage>
</organism>
<dbReference type="PANTHER" id="PTHR33799">
    <property type="entry name" value="PTS PERMEASE-RELATED-RELATED"/>
    <property type="match status" value="1"/>
</dbReference>
<keyword evidence="3" id="KW-0963">Cytoplasm</keyword>
<dbReference type="PANTHER" id="PTHR33799:SF1">
    <property type="entry name" value="PTS SYSTEM MANNOSE-SPECIFIC EIIAB COMPONENT-RELATED"/>
    <property type="match status" value="1"/>
</dbReference>
<evidence type="ECO:0000313" key="10">
    <source>
        <dbReference type="Proteomes" id="UP000260721"/>
    </source>
</evidence>
<dbReference type="InterPro" id="IPR036662">
    <property type="entry name" value="PTS_EIIA_man-typ_sf"/>
</dbReference>
<evidence type="ECO:0000256" key="7">
    <source>
        <dbReference type="ARBA" id="ARBA00022777"/>
    </source>
</evidence>
<dbReference type="AlphaFoldDB" id="A0A3E3E3C2"/>
<keyword evidence="7" id="KW-0418">Kinase</keyword>
<evidence type="ECO:0000256" key="4">
    <source>
        <dbReference type="ARBA" id="ARBA00022597"/>
    </source>
</evidence>
<comment type="subcellular location">
    <subcellularLocation>
        <location evidence="1">Cytoplasm</location>
    </subcellularLocation>
</comment>
<evidence type="ECO:0000313" key="9">
    <source>
        <dbReference type="EMBL" id="RGD76092.1"/>
    </source>
</evidence>
<dbReference type="PROSITE" id="PS51096">
    <property type="entry name" value="PTS_EIIA_TYPE_4"/>
    <property type="match status" value="1"/>
</dbReference>
<keyword evidence="4 9" id="KW-0762">Sugar transport</keyword>
<accession>A0A3E3E3C2</accession>
<evidence type="ECO:0000259" key="8">
    <source>
        <dbReference type="PROSITE" id="PS51096"/>
    </source>
</evidence>
<dbReference type="GO" id="GO:0016020">
    <property type="term" value="C:membrane"/>
    <property type="evidence" value="ECO:0007669"/>
    <property type="project" value="InterPro"/>
</dbReference>
<keyword evidence="5" id="KW-0808">Transferase</keyword>
<dbReference type="Proteomes" id="UP000260721">
    <property type="component" value="Unassembled WGS sequence"/>
</dbReference>
<dbReference type="Gene3D" id="3.40.50.510">
    <property type="entry name" value="Phosphotransferase system, mannose-type IIA component"/>
    <property type="match status" value="1"/>
</dbReference>